<dbReference type="AlphaFoldDB" id="A0A7S0XA71"/>
<evidence type="ECO:0000313" key="1">
    <source>
        <dbReference type="EMBL" id="CAD8710668.1"/>
    </source>
</evidence>
<accession>A0A7S0XA71</accession>
<sequence>MAFADLCDRTVEGNSTWTVGGGGGSGGSGNFEGMDDTAAMAMSAGCFTSYSAGGDGGVGGGSSGHPGRGSRIFAQRNRDAGALRLARFEGALARIAWDHYEAAEAAVAAAAGHSGSVAVATVPTGVDDSLHAAKGRAAATSKPPALVLAARLDAFLSVFFTPNLRRTGGW</sequence>
<proteinExistence type="predicted"/>
<organism evidence="1">
    <name type="scientific">Mantoniella antarctica</name>
    <dbReference type="NCBI Taxonomy" id="81844"/>
    <lineage>
        <taxon>Eukaryota</taxon>
        <taxon>Viridiplantae</taxon>
        <taxon>Chlorophyta</taxon>
        <taxon>Mamiellophyceae</taxon>
        <taxon>Mamiellales</taxon>
        <taxon>Mamiellaceae</taxon>
        <taxon>Mantoniella</taxon>
    </lineage>
</organism>
<protein>
    <submittedName>
        <fullName evidence="1">Uncharacterized protein</fullName>
    </submittedName>
</protein>
<gene>
    <name evidence="1" type="ORF">MANT1106_LOCUS13354</name>
</gene>
<reference evidence="1" key="1">
    <citation type="submission" date="2021-01" db="EMBL/GenBank/DDBJ databases">
        <authorList>
            <person name="Corre E."/>
            <person name="Pelletier E."/>
            <person name="Niang G."/>
            <person name="Scheremetjew M."/>
            <person name="Finn R."/>
            <person name="Kale V."/>
            <person name="Holt S."/>
            <person name="Cochrane G."/>
            <person name="Meng A."/>
            <person name="Brown T."/>
            <person name="Cohen L."/>
        </authorList>
    </citation>
    <scope>NUCLEOTIDE SEQUENCE</scope>
    <source>
        <strain evidence="1">SL-175</strain>
    </source>
</reference>
<name>A0A7S0XA71_9CHLO</name>
<dbReference type="EMBL" id="HBFC01022253">
    <property type="protein sequence ID" value="CAD8710668.1"/>
    <property type="molecule type" value="Transcribed_RNA"/>
</dbReference>